<dbReference type="RefSeq" id="WP_203844633.1">
    <property type="nucleotide sequence ID" value="NZ_BAAAVW010000002.1"/>
</dbReference>
<protein>
    <recommendedName>
        <fullName evidence="1">DUF559 domain-containing protein</fullName>
    </recommendedName>
</protein>
<proteinExistence type="predicted"/>
<accession>A0A919PF25</accession>
<dbReference type="Proteomes" id="UP000660611">
    <property type="component" value="Unassembled WGS sequence"/>
</dbReference>
<evidence type="ECO:0000313" key="2">
    <source>
        <dbReference type="EMBL" id="GIG42749.1"/>
    </source>
</evidence>
<reference evidence="2" key="1">
    <citation type="submission" date="2021-01" db="EMBL/GenBank/DDBJ databases">
        <title>Whole genome shotgun sequence of Dactylosporangium siamense NBRC 106093.</title>
        <authorList>
            <person name="Komaki H."/>
            <person name="Tamura T."/>
        </authorList>
    </citation>
    <scope>NUCLEOTIDE SEQUENCE</scope>
    <source>
        <strain evidence="2">NBRC 106093</strain>
    </source>
</reference>
<dbReference type="AlphaFoldDB" id="A0A919PF25"/>
<sequence>MFDEQGGAVTRAQAIAAGLTEDAVRAQLRAGRWRRAFNGVYWTFSGPPARTATLWATLLTAGRGAVFSHETAAELLGLLDQPAETIHMSLPSDRRIRTLPGVRWHHRTVAAVAVPAREPARTSVVDTVLDLTQTATTVDDAISWLVRACGRRLTTSGRLLAGIEARQRLRWRDALTSAVADVSAGCHSLLELRYLRDVERPHGLPAGTRQRRRRTGAATAYRDVEYDEYRLIVELDGQAAHLDPRRDRHRDNAATIQGWSTLRFGWADVNTRPCETATVVTAALHQAGWTGTPTRCGTCRIPRQPEGSPAP</sequence>
<comment type="caution">
    <text evidence="2">The sequence shown here is derived from an EMBL/GenBank/DDBJ whole genome shotgun (WGS) entry which is preliminary data.</text>
</comment>
<dbReference type="InterPro" id="IPR007569">
    <property type="entry name" value="DUF559"/>
</dbReference>
<keyword evidence="3" id="KW-1185">Reference proteome</keyword>
<evidence type="ECO:0000259" key="1">
    <source>
        <dbReference type="Pfam" id="PF04480"/>
    </source>
</evidence>
<dbReference type="Pfam" id="PF04480">
    <property type="entry name" value="DUF559"/>
    <property type="match status" value="1"/>
</dbReference>
<dbReference type="EMBL" id="BONQ01000017">
    <property type="protein sequence ID" value="GIG42749.1"/>
    <property type="molecule type" value="Genomic_DNA"/>
</dbReference>
<evidence type="ECO:0000313" key="3">
    <source>
        <dbReference type="Proteomes" id="UP000660611"/>
    </source>
</evidence>
<name>A0A919PF25_9ACTN</name>
<organism evidence="2 3">
    <name type="scientific">Dactylosporangium siamense</name>
    <dbReference type="NCBI Taxonomy" id="685454"/>
    <lineage>
        <taxon>Bacteria</taxon>
        <taxon>Bacillati</taxon>
        <taxon>Actinomycetota</taxon>
        <taxon>Actinomycetes</taxon>
        <taxon>Micromonosporales</taxon>
        <taxon>Micromonosporaceae</taxon>
        <taxon>Dactylosporangium</taxon>
    </lineage>
</organism>
<feature type="domain" description="DUF559" evidence="1">
    <location>
        <begin position="225"/>
        <end position="277"/>
    </location>
</feature>
<gene>
    <name evidence="2" type="ORF">Dsi01nite_007900</name>
</gene>